<protein>
    <submittedName>
        <fullName evidence="1">Uncharacterized protein</fullName>
    </submittedName>
</protein>
<dbReference type="Proteomes" id="UP000595140">
    <property type="component" value="Unassembled WGS sequence"/>
</dbReference>
<accession>A0A484LPW4</accession>
<name>A0A484LPW4_9ASTE</name>
<reference evidence="1 2" key="1">
    <citation type="submission" date="2018-04" db="EMBL/GenBank/DDBJ databases">
        <authorList>
            <person name="Vogel A."/>
        </authorList>
    </citation>
    <scope>NUCLEOTIDE SEQUENCE [LARGE SCALE GENOMIC DNA]</scope>
</reference>
<evidence type="ECO:0000313" key="2">
    <source>
        <dbReference type="Proteomes" id="UP000595140"/>
    </source>
</evidence>
<organism evidence="1 2">
    <name type="scientific">Cuscuta campestris</name>
    <dbReference type="NCBI Taxonomy" id="132261"/>
    <lineage>
        <taxon>Eukaryota</taxon>
        <taxon>Viridiplantae</taxon>
        <taxon>Streptophyta</taxon>
        <taxon>Embryophyta</taxon>
        <taxon>Tracheophyta</taxon>
        <taxon>Spermatophyta</taxon>
        <taxon>Magnoliopsida</taxon>
        <taxon>eudicotyledons</taxon>
        <taxon>Gunneridae</taxon>
        <taxon>Pentapetalae</taxon>
        <taxon>asterids</taxon>
        <taxon>lamiids</taxon>
        <taxon>Solanales</taxon>
        <taxon>Convolvulaceae</taxon>
        <taxon>Cuscuteae</taxon>
        <taxon>Cuscuta</taxon>
        <taxon>Cuscuta subgen. Grammica</taxon>
        <taxon>Cuscuta sect. Cleistogrammica</taxon>
    </lineage>
</organism>
<dbReference type="AlphaFoldDB" id="A0A484LPW4"/>
<keyword evidence="2" id="KW-1185">Reference proteome</keyword>
<proteinExistence type="predicted"/>
<gene>
    <name evidence="1" type="ORF">CCAM_LOCUS20328</name>
</gene>
<evidence type="ECO:0000313" key="1">
    <source>
        <dbReference type="EMBL" id="VFQ78552.1"/>
    </source>
</evidence>
<dbReference type="EMBL" id="OOIL02001801">
    <property type="protein sequence ID" value="VFQ78552.1"/>
    <property type="molecule type" value="Genomic_DNA"/>
</dbReference>
<sequence length="67" mass="7479">MGSSSSEPSRLKGELCSEEPIVSSVSTSAEDLFFEDPVSELLSCCYFGKWLKILQRSMRILLWCPSS</sequence>